<name>A0A1V9Z1Z3_ACHHY</name>
<dbReference type="OrthoDB" id="79602at2759"/>
<comment type="caution">
    <text evidence="3">The sequence shown here is derived from an EMBL/GenBank/DDBJ whole genome shotgun (WGS) entry which is preliminary data.</text>
</comment>
<keyword evidence="4" id="KW-1185">Reference proteome</keyword>
<evidence type="ECO:0000313" key="3">
    <source>
        <dbReference type="EMBL" id="OQR92035.1"/>
    </source>
</evidence>
<evidence type="ECO:0000313" key="4">
    <source>
        <dbReference type="Proteomes" id="UP000243579"/>
    </source>
</evidence>
<protein>
    <recommendedName>
        <fullName evidence="2">Heterogeneous nuclear ribonucleoprotein Q acidic domain-containing protein</fullName>
    </recommendedName>
</protein>
<feature type="compositionally biased region" description="Low complexity" evidence="1">
    <location>
        <begin position="90"/>
        <end position="108"/>
    </location>
</feature>
<feature type="region of interest" description="Disordered" evidence="1">
    <location>
        <begin position="82"/>
        <end position="114"/>
    </location>
</feature>
<feature type="compositionally biased region" description="Acidic residues" evidence="1">
    <location>
        <begin position="43"/>
        <end position="53"/>
    </location>
</feature>
<evidence type="ECO:0000259" key="2">
    <source>
        <dbReference type="Pfam" id="PF18360"/>
    </source>
</evidence>
<feature type="region of interest" description="Disordered" evidence="1">
    <location>
        <begin position="157"/>
        <end position="189"/>
    </location>
</feature>
<dbReference type="Proteomes" id="UP000243579">
    <property type="component" value="Unassembled WGS sequence"/>
</dbReference>
<feature type="region of interest" description="Disordered" evidence="1">
    <location>
        <begin position="1"/>
        <end position="56"/>
    </location>
</feature>
<dbReference type="AlphaFoldDB" id="A0A1V9Z1Z3"/>
<accession>A0A1V9Z1Z3</accession>
<dbReference type="InterPro" id="IPR041337">
    <property type="entry name" value="hnRNP_Q_AcD"/>
</dbReference>
<proteinExistence type="predicted"/>
<feature type="domain" description="Heterogeneous nuclear ribonucleoprotein Q acidic" evidence="2">
    <location>
        <begin position="679"/>
        <end position="748"/>
    </location>
</feature>
<evidence type="ECO:0000256" key="1">
    <source>
        <dbReference type="SAM" id="MobiDB-lite"/>
    </source>
</evidence>
<gene>
    <name evidence="3" type="ORF">ACHHYP_04115</name>
</gene>
<dbReference type="STRING" id="1202772.A0A1V9Z1Z3"/>
<dbReference type="CDD" id="cd21039">
    <property type="entry name" value="NURR"/>
    <property type="match status" value="2"/>
</dbReference>
<feature type="compositionally biased region" description="Low complexity" evidence="1">
    <location>
        <begin position="159"/>
        <end position="177"/>
    </location>
</feature>
<feature type="compositionally biased region" description="Acidic residues" evidence="1">
    <location>
        <begin position="17"/>
        <end position="28"/>
    </location>
</feature>
<sequence length="754" mass="81091">MEGSGAAAPEKRLADLIESDAEDEDFEDEKVIHVAKKPRLDEGTELEEADEPMVAEGNPEVAELVEDDISEDGSIVIFTTEDIDRQQEDTTAALATTDEQMSSAPASEESPEEPIQDHMMPVLAAAPAFVAAVEVPEEATTDVVEAVEPVMAAQELTKAPIAPTEATAEATPTSQPADSEPAASTHTDSTATPHALIADANETTADAPALATVVVEQAPSPTKLVAAAAETAVSISEPVLAIPTAVPSGPATAASEEVPAILPLFLDDSIAPTDMEPYDPDEYEMPAADTPADSDEPPFELPPCVHQSVVDLLTKLQATEPSIVFDERTLLAMNALTAPVALTVMTRFVEAVAASAVPPDTFTTLRDLIAVVKAEKPTRDQRKADASKALPLLADAVLARLLDCQADPASEFSLRDLRSSNVLDTLAALPPFAQLTIVARFTKSALPTIRAKDAHLTQLVHAYKQENPSVATLRHVSEMVPSHESDKGLFDYGYAPPQPAGGMLATMPHRSYPLLEQLRAQKDKLSEDEFGRVKAPKPASKLFARAAAVPSLVTTFRQSDMYPRLSPAVREAMEEVYASGSAKEVVNDTVLLRLMKLPDHLALRAVENFRSTDTTHVDNIHGFFVGIITRVVERERTTTPTSRPFEAIGRPFAAPPLVHVPGPAPWAHLPVFEQYIRALPLSVQTELTHMVASGVLSAIDELAEKCYEILGQLSEPLCLEVLNRYTTSNLDSVRNRSGFLIGVVKRVRQEYGLL</sequence>
<reference evidence="3 4" key="1">
    <citation type="journal article" date="2014" name="Genome Biol. Evol.">
        <title>The secreted proteins of Achlya hypogyna and Thraustotheca clavata identify the ancestral oomycete secretome and reveal gene acquisitions by horizontal gene transfer.</title>
        <authorList>
            <person name="Misner I."/>
            <person name="Blouin N."/>
            <person name="Leonard G."/>
            <person name="Richards T.A."/>
            <person name="Lane C.E."/>
        </authorList>
    </citation>
    <scope>NUCLEOTIDE SEQUENCE [LARGE SCALE GENOMIC DNA]</scope>
    <source>
        <strain evidence="3 4">ATCC 48635</strain>
    </source>
</reference>
<organism evidence="3 4">
    <name type="scientific">Achlya hypogyna</name>
    <name type="common">Oomycete</name>
    <name type="synonym">Protoachlya hypogyna</name>
    <dbReference type="NCBI Taxonomy" id="1202772"/>
    <lineage>
        <taxon>Eukaryota</taxon>
        <taxon>Sar</taxon>
        <taxon>Stramenopiles</taxon>
        <taxon>Oomycota</taxon>
        <taxon>Saprolegniomycetes</taxon>
        <taxon>Saprolegniales</taxon>
        <taxon>Achlyaceae</taxon>
        <taxon>Achlya</taxon>
    </lineage>
</organism>
<dbReference type="Pfam" id="PF18360">
    <property type="entry name" value="hnRNP_Q_AcD"/>
    <property type="match status" value="2"/>
</dbReference>
<dbReference type="EMBL" id="JNBR01000482">
    <property type="protein sequence ID" value="OQR92035.1"/>
    <property type="molecule type" value="Genomic_DNA"/>
</dbReference>
<feature type="domain" description="Heterogeneous nuclear ribonucleoprotein Q acidic" evidence="2">
    <location>
        <begin position="564"/>
        <end position="630"/>
    </location>
</feature>